<evidence type="ECO:0000313" key="3">
    <source>
        <dbReference type="Proteomes" id="UP000000448"/>
    </source>
</evidence>
<dbReference type="InterPro" id="IPR008136">
    <property type="entry name" value="CinA_C"/>
</dbReference>
<feature type="domain" description="CinA C-terminal" evidence="1">
    <location>
        <begin position="191"/>
        <end position="326"/>
    </location>
</feature>
<dbReference type="Gene3D" id="3.90.950.20">
    <property type="entry name" value="CinA-like"/>
    <property type="match status" value="1"/>
</dbReference>
<dbReference type="InterPro" id="IPR036653">
    <property type="entry name" value="CinA-like_C"/>
</dbReference>
<dbReference type="Pfam" id="PF02464">
    <property type="entry name" value="CinA"/>
    <property type="match status" value="1"/>
</dbReference>
<organism evidence="2 3">
    <name type="scientific">Nautilia profundicola (strain ATCC BAA-1463 / DSM 18972 / AmH)</name>
    <dbReference type="NCBI Taxonomy" id="598659"/>
    <lineage>
        <taxon>Bacteria</taxon>
        <taxon>Pseudomonadati</taxon>
        <taxon>Campylobacterota</taxon>
        <taxon>Epsilonproteobacteria</taxon>
        <taxon>Nautiliales</taxon>
        <taxon>Nautiliaceae</taxon>
        <taxon>Nautilia</taxon>
    </lineage>
</organism>
<dbReference type="HOGENOM" id="CLU_764884_0_0_7"/>
<dbReference type="KEGG" id="nam:NAMH_0694"/>
<evidence type="ECO:0000313" key="2">
    <source>
        <dbReference type="EMBL" id="ACM92619.1"/>
    </source>
</evidence>
<dbReference type="NCBIfam" id="TIGR00199">
    <property type="entry name" value="PncC_domain"/>
    <property type="match status" value="1"/>
</dbReference>
<protein>
    <submittedName>
        <fullName evidence="2">Competence/damage-inducible domain protein</fullName>
    </submittedName>
</protein>
<proteinExistence type="predicted"/>
<keyword evidence="3" id="KW-1185">Reference proteome</keyword>
<reference evidence="2 3" key="1">
    <citation type="journal article" date="2009" name="PLoS Genet.">
        <title>Adaptations to submarine hydrothermal environments exemplified by the genome of Nautilia profundicola.</title>
        <authorList>
            <person name="Campbell B.J."/>
            <person name="Smith J.L."/>
            <person name="Hanson T.E."/>
            <person name="Klotz M.G."/>
            <person name="Stein L.Y."/>
            <person name="Lee C.K."/>
            <person name="Wu D."/>
            <person name="Robinson J.M."/>
            <person name="Khouri H.M."/>
            <person name="Eisen J.A."/>
            <person name="Cary S.C."/>
        </authorList>
    </citation>
    <scope>NUCLEOTIDE SEQUENCE [LARGE SCALE GENOMIC DNA]</scope>
    <source>
        <strain evidence="3">ATCC BAA-1463 / DSM 18972 / AmH</strain>
    </source>
</reference>
<gene>
    <name evidence="2" type="ordered locus">NAMH_0694</name>
</gene>
<dbReference type="Proteomes" id="UP000000448">
    <property type="component" value="Chromosome"/>
</dbReference>
<name>B9L8Z7_NAUPA</name>
<accession>B9L8Z7</accession>
<dbReference type="STRING" id="598659.NAMH_0694"/>
<evidence type="ECO:0000259" key="1">
    <source>
        <dbReference type="Pfam" id="PF02464"/>
    </source>
</evidence>
<dbReference type="SUPFAM" id="SSF142433">
    <property type="entry name" value="CinA-like"/>
    <property type="match status" value="1"/>
</dbReference>
<dbReference type="EMBL" id="CP001279">
    <property type="protein sequence ID" value="ACM92619.1"/>
    <property type="molecule type" value="Genomic_DNA"/>
</dbReference>
<dbReference type="eggNOG" id="COG1546">
    <property type="taxonomic scope" value="Bacteria"/>
</dbReference>
<sequence length="336" mass="38089">MEILFIGKDWKFKKALKEELFKHIDYNSIKYIDTFDIEFKPAQETLIVTNKKTYPLVARILANLTNQQLVVKDDFLIPEHAKYTKNSFLIDYFYPINVILLEDKVPEIFIITPEYESINIFKFDKDTAMMFLEPIFNAHKLNYTVIENEGGFVEIITETLEDIVKKEILNVLPTVVFGNLFEHIVNNLPPKKITFAESCTGGLIASSLTKISGSSNCFDGSVVTYANRIKHEWLGVEETTLEKYGAVSEQTVKEMLLGAIEISKADYALAISGIAGPTGGTPSKPVGTVFIGVADRKTLKVEEFHFKGDRNYIQYQAMMNAIRMFINFSGLYSKIP</sequence>
<dbReference type="AlphaFoldDB" id="B9L8Z7"/>
<dbReference type="RefSeq" id="WP_012663990.1">
    <property type="nucleotide sequence ID" value="NC_012115.1"/>
</dbReference>
<dbReference type="OrthoDB" id="9801454at2"/>